<evidence type="ECO:0000313" key="8">
    <source>
        <dbReference type="EMBL" id="XBT18354.1"/>
    </source>
</evidence>
<gene>
    <name evidence="8" type="primary">ybeY</name>
    <name evidence="8" type="ORF">ABNO50_00840</name>
</gene>
<evidence type="ECO:0000256" key="7">
    <source>
        <dbReference type="ARBA" id="ARBA00022833"/>
    </source>
</evidence>
<evidence type="ECO:0000256" key="3">
    <source>
        <dbReference type="ARBA" id="ARBA00022722"/>
    </source>
</evidence>
<evidence type="ECO:0000256" key="2">
    <source>
        <dbReference type="ARBA" id="ARBA00010875"/>
    </source>
</evidence>
<accession>A0AAU7QRA8</accession>
<comment type="similarity">
    <text evidence="2">Belongs to the endoribonuclease YbeY family.</text>
</comment>
<evidence type="ECO:0000256" key="1">
    <source>
        <dbReference type="ARBA" id="ARBA00001947"/>
    </source>
</evidence>
<organism evidence="8">
    <name type="scientific">Candidatus Shikimatogenerans sp. Tduv</name>
    <dbReference type="NCBI Taxonomy" id="3158567"/>
    <lineage>
        <taxon>Bacteria</taxon>
        <taxon>Pseudomonadati</taxon>
        <taxon>Bacteroidota</taxon>
        <taxon>Flavobacteriia</taxon>
        <taxon>Flavobacteriales</taxon>
        <taxon>Candidatus Shikimatogenerans</taxon>
    </lineage>
</organism>
<reference evidence="8" key="1">
    <citation type="submission" date="2024-06" db="EMBL/GenBank/DDBJ databases">
        <title>Diversity, functionality, and evolutionary history of bacterial symbionts in false click beetles (Coleoptera, Throscidae).</title>
        <authorList>
            <person name="Wierz J.C."/>
            <person name="Malm H."/>
            <person name="Kaltenpoth M."/>
            <person name="Engl T."/>
        </authorList>
    </citation>
    <scope>NUCLEOTIDE SEQUENCE</scope>
    <source>
        <strain evidence="8">Tduv</strain>
    </source>
</reference>
<dbReference type="InterPro" id="IPR023091">
    <property type="entry name" value="MetalPrtase_cat_dom_sf_prd"/>
</dbReference>
<sequence>MNNKNKKLFFHYTKGIKNFKTYIRNKKIYYEKIIKYILKKENYKKYRMNYIFCDKVHMIILNNNIFKKKISTDVISINYCNYYNKILIGDVYICLQSTYENSLYYQVDFSYEILRNIIHGTLHILGYSDNNEYYRNIMLKKQNKYIIKYIYKYIINIEK</sequence>
<dbReference type="AlphaFoldDB" id="A0AAU7QRA8"/>
<comment type="cofactor">
    <cofactor evidence="1">
        <name>Zn(2+)</name>
        <dbReference type="ChEBI" id="CHEBI:29105"/>
    </cofactor>
</comment>
<keyword evidence="7" id="KW-0862">Zinc</keyword>
<dbReference type="InterPro" id="IPR002036">
    <property type="entry name" value="YbeY"/>
</dbReference>
<dbReference type="SUPFAM" id="SSF55486">
    <property type="entry name" value="Metalloproteases ('zincins'), catalytic domain"/>
    <property type="match status" value="1"/>
</dbReference>
<proteinExistence type="inferred from homology"/>
<dbReference type="GO" id="GO:0004222">
    <property type="term" value="F:metalloendopeptidase activity"/>
    <property type="evidence" value="ECO:0007669"/>
    <property type="project" value="InterPro"/>
</dbReference>
<keyword evidence="6" id="KW-0378">Hydrolase</keyword>
<evidence type="ECO:0000256" key="5">
    <source>
        <dbReference type="ARBA" id="ARBA00022759"/>
    </source>
</evidence>
<dbReference type="NCBIfam" id="TIGR00043">
    <property type="entry name" value="rRNA maturation RNase YbeY"/>
    <property type="match status" value="1"/>
</dbReference>
<evidence type="ECO:0000256" key="6">
    <source>
        <dbReference type="ARBA" id="ARBA00022801"/>
    </source>
</evidence>
<dbReference type="Gene3D" id="3.40.390.30">
    <property type="entry name" value="Metalloproteases ('zincins'), catalytic domain"/>
    <property type="match status" value="1"/>
</dbReference>
<dbReference type="Pfam" id="PF02130">
    <property type="entry name" value="YbeY"/>
    <property type="match status" value="1"/>
</dbReference>
<dbReference type="EMBL" id="CP157894">
    <property type="protein sequence ID" value="XBT18354.1"/>
    <property type="molecule type" value="Genomic_DNA"/>
</dbReference>
<name>A0AAU7QRA8_9FLAO</name>
<keyword evidence="5" id="KW-0255">Endonuclease</keyword>
<dbReference type="GO" id="GO:0046872">
    <property type="term" value="F:metal ion binding"/>
    <property type="evidence" value="ECO:0007669"/>
    <property type="project" value="UniProtKB-KW"/>
</dbReference>
<dbReference type="GO" id="GO:0006364">
    <property type="term" value="P:rRNA processing"/>
    <property type="evidence" value="ECO:0007669"/>
    <property type="project" value="InterPro"/>
</dbReference>
<keyword evidence="4" id="KW-0479">Metal-binding</keyword>
<evidence type="ECO:0000256" key="4">
    <source>
        <dbReference type="ARBA" id="ARBA00022723"/>
    </source>
</evidence>
<dbReference type="PROSITE" id="PS01306">
    <property type="entry name" value="UPF0054"/>
    <property type="match status" value="1"/>
</dbReference>
<dbReference type="InterPro" id="IPR020549">
    <property type="entry name" value="YbeY_CS"/>
</dbReference>
<keyword evidence="3" id="KW-0540">Nuclease</keyword>
<protein>
    <submittedName>
        <fullName evidence="8">rRNA maturation RNase YbeY</fullName>
    </submittedName>
</protein>
<dbReference type="GO" id="GO:0004519">
    <property type="term" value="F:endonuclease activity"/>
    <property type="evidence" value="ECO:0007669"/>
    <property type="project" value="UniProtKB-KW"/>
</dbReference>